<reference evidence="2" key="2">
    <citation type="submission" date="2025-08" db="UniProtKB">
        <authorList>
            <consortium name="Ensembl"/>
        </authorList>
    </citation>
    <scope>IDENTIFICATION</scope>
</reference>
<organism evidence="2 3">
    <name type="scientific">Peromyscus maniculatus bairdii</name>
    <name type="common">Prairie deer mouse</name>
    <dbReference type="NCBI Taxonomy" id="230844"/>
    <lineage>
        <taxon>Eukaryota</taxon>
        <taxon>Metazoa</taxon>
        <taxon>Chordata</taxon>
        <taxon>Craniata</taxon>
        <taxon>Vertebrata</taxon>
        <taxon>Euteleostomi</taxon>
        <taxon>Mammalia</taxon>
        <taxon>Eutheria</taxon>
        <taxon>Euarchontoglires</taxon>
        <taxon>Glires</taxon>
        <taxon>Rodentia</taxon>
        <taxon>Myomorpha</taxon>
        <taxon>Muroidea</taxon>
        <taxon>Cricetidae</taxon>
        <taxon>Neotominae</taxon>
        <taxon>Peromyscus</taxon>
    </lineage>
</organism>
<sequence>WCHPGRLLERDGRFADVHAQHRAGSLLDFMVPSRHTQADAPPKETGMGDPLVPGQELQAPPALRFLKCRSPGIPQRSSRLKTGRHQVTLSKLSDHMRGTAPPGMPTDPRLTAPLTLEHVIQTHPVLEAKTACRYWVNYVDEE</sequence>
<protein>
    <submittedName>
        <fullName evidence="2">Brachyury 2</fullName>
    </submittedName>
</protein>
<feature type="region of interest" description="Disordered" evidence="1">
    <location>
        <begin position="36"/>
        <end position="56"/>
    </location>
</feature>
<proteinExistence type="predicted"/>
<keyword evidence="3" id="KW-1185">Reference proteome</keyword>
<reference evidence="2" key="3">
    <citation type="submission" date="2025-09" db="UniProtKB">
        <authorList>
            <consortium name="Ensembl"/>
        </authorList>
    </citation>
    <scope>IDENTIFICATION</scope>
</reference>
<evidence type="ECO:0000313" key="2">
    <source>
        <dbReference type="Ensembl" id="ENSPEMP00000033945.1"/>
    </source>
</evidence>
<dbReference type="AlphaFoldDB" id="A0A8C8UMC0"/>
<dbReference type="GeneTree" id="ENSGT00690000103860"/>
<evidence type="ECO:0000256" key="1">
    <source>
        <dbReference type="SAM" id="MobiDB-lite"/>
    </source>
</evidence>
<accession>A0A8C8UMC0</accession>
<reference evidence="2 3" key="1">
    <citation type="submission" date="2018-10" db="EMBL/GenBank/DDBJ databases">
        <title>Improved assembly of the deer mouse Peromyscus maniculatus genome.</title>
        <authorList>
            <person name="Lassance J.-M."/>
            <person name="Hoekstra H.E."/>
        </authorList>
    </citation>
    <scope>NUCLEOTIDE SEQUENCE [LARGE SCALE GENOMIC DNA]</scope>
</reference>
<evidence type="ECO:0000313" key="3">
    <source>
        <dbReference type="Proteomes" id="UP000694547"/>
    </source>
</evidence>
<name>A0A8C8UMC0_PERMB</name>
<dbReference type="Proteomes" id="UP000694547">
    <property type="component" value="Chromosome 16"/>
</dbReference>
<dbReference type="Ensembl" id="ENSPEMT00000042591.1">
    <property type="protein sequence ID" value="ENSPEMP00000033945.1"/>
    <property type="gene ID" value="ENSPEMG00000027563.1"/>
</dbReference>